<evidence type="ECO:0000313" key="2">
    <source>
        <dbReference type="Proteomes" id="UP001204562"/>
    </source>
</evidence>
<gene>
    <name evidence="1" type="ORF">NE579_03050</name>
</gene>
<sequence length="120" mass="14179">MKCADCGAETYVTYTSYGSIPLCDRCHDKREHARLEEKSHDIKEASDFSEWRHSDMSELFWVHLGKYIKEPSEYSLSLMHMAFRWACHDNVGLANSFRNALKWAKIDLYGELEKWRRNKA</sequence>
<organism evidence="1 2">
    <name type="scientific">Intestinimonas massiliensis</name>
    <name type="common">ex Afouda et al. 2020</name>
    <dbReference type="NCBI Taxonomy" id="1673721"/>
    <lineage>
        <taxon>Bacteria</taxon>
        <taxon>Bacillati</taxon>
        <taxon>Bacillota</taxon>
        <taxon>Clostridia</taxon>
        <taxon>Eubacteriales</taxon>
        <taxon>Intestinimonas</taxon>
    </lineage>
</organism>
<proteinExistence type="predicted"/>
<reference evidence="1" key="1">
    <citation type="submission" date="2022-06" db="EMBL/GenBank/DDBJ databases">
        <title>Isolation of gut microbiota from human fecal samples.</title>
        <authorList>
            <person name="Pamer E.G."/>
            <person name="Barat B."/>
            <person name="Waligurski E."/>
            <person name="Medina S."/>
            <person name="Paddock L."/>
            <person name="Mostad J."/>
        </authorList>
    </citation>
    <scope>NUCLEOTIDE SEQUENCE</scope>
    <source>
        <strain evidence="1">DFI.9.91</strain>
    </source>
</reference>
<protein>
    <submittedName>
        <fullName evidence="1">Uncharacterized protein</fullName>
    </submittedName>
</protein>
<comment type="caution">
    <text evidence="1">The sequence shown here is derived from an EMBL/GenBank/DDBJ whole genome shotgun (WGS) entry which is preliminary data.</text>
</comment>
<dbReference type="AlphaFoldDB" id="A0AAW5JQM6"/>
<dbReference type="Proteomes" id="UP001204562">
    <property type="component" value="Unassembled WGS sequence"/>
</dbReference>
<evidence type="ECO:0000313" key="1">
    <source>
        <dbReference type="EMBL" id="MCQ4769445.1"/>
    </source>
</evidence>
<name>A0AAW5JQM6_9FIRM</name>
<accession>A0AAW5JQM6</accession>
<dbReference type="RefSeq" id="WP_256303212.1">
    <property type="nucleotide sequence ID" value="NZ_JANFYS010000003.1"/>
</dbReference>
<dbReference type="EMBL" id="JANFYS010000003">
    <property type="protein sequence ID" value="MCQ4769445.1"/>
    <property type="molecule type" value="Genomic_DNA"/>
</dbReference>